<sequence>MTTGALISTSILLVMSLLAKIFPYKKPEGNLEVDINTLRSRYQIWDLFSVVLIFILIPGITYIIGSLFSIIFYSTKVDNPEIIYHIGTSRLMWFMPALVLSFGLIRIPMTLIYKLIFKEEYNQFMLYSDAKTGIDGMRVLNYMTWISGIGSALLLILLSDYSVDISKEKIVLNDFLTFTDKSYSFSEIESINYIKLINPNTQQPEKESYFIRFKDGGHWDTARGLEDDNNRQNEIINFLSEKTGLKINELSKNPE</sequence>
<keyword evidence="1" id="KW-0812">Transmembrane</keyword>
<dbReference type="Proteomes" id="UP000184112">
    <property type="component" value="Unassembled WGS sequence"/>
</dbReference>
<proteinExistence type="predicted"/>
<accession>A0A1M5GIF0</accession>
<feature type="transmembrane region" description="Helical" evidence="1">
    <location>
        <begin position="43"/>
        <end position="73"/>
    </location>
</feature>
<keyword evidence="1" id="KW-0472">Membrane</keyword>
<dbReference type="AlphaFoldDB" id="A0A1M5GIF0"/>
<organism evidence="2 3">
    <name type="scientific">Flavobacterium johnsoniae</name>
    <name type="common">Cytophaga johnsonae</name>
    <dbReference type="NCBI Taxonomy" id="986"/>
    <lineage>
        <taxon>Bacteria</taxon>
        <taxon>Pseudomonadati</taxon>
        <taxon>Bacteroidota</taxon>
        <taxon>Flavobacteriia</taxon>
        <taxon>Flavobacteriales</taxon>
        <taxon>Flavobacteriaceae</taxon>
        <taxon>Flavobacterium</taxon>
    </lineage>
</organism>
<dbReference type="EMBL" id="FQWH01000001">
    <property type="protein sequence ID" value="SHG03456.1"/>
    <property type="molecule type" value="Genomic_DNA"/>
</dbReference>
<protein>
    <submittedName>
        <fullName evidence="2">Uncharacterized protein</fullName>
    </submittedName>
</protein>
<gene>
    <name evidence="2" type="ORF">SAMN05444388_101426</name>
</gene>
<feature type="transmembrane region" description="Helical" evidence="1">
    <location>
        <begin position="142"/>
        <end position="163"/>
    </location>
</feature>
<evidence type="ECO:0000313" key="2">
    <source>
        <dbReference type="EMBL" id="SHG03456.1"/>
    </source>
</evidence>
<dbReference type="RefSeq" id="WP_073407987.1">
    <property type="nucleotide sequence ID" value="NZ_FQWH01000001.1"/>
</dbReference>
<evidence type="ECO:0000256" key="1">
    <source>
        <dbReference type="SAM" id="Phobius"/>
    </source>
</evidence>
<feature type="transmembrane region" description="Helical" evidence="1">
    <location>
        <begin position="93"/>
        <end position="116"/>
    </location>
</feature>
<reference evidence="2 3" key="1">
    <citation type="submission" date="2016-11" db="EMBL/GenBank/DDBJ databases">
        <authorList>
            <person name="Jaros S."/>
            <person name="Januszkiewicz K."/>
            <person name="Wedrychowicz H."/>
        </authorList>
    </citation>
    <scope>NUCLEOTIDE SEQUENCE [LARGE SCALE GENOMIC DNA]</scope>
    <source>
        <strain evidence="2 3">DSM 6792</strain>
    </source>
</reference>
<keyword evidence="1" id="KW-1133">Transmembrane helix</keyword>
<name>A0A1M5GIF0_FLAJO</name>
<evidence type="ECO:0000313" key="3">
    <source>
        <dbReference type="Proteomes" id="UP000184112"/>
    </source>
</evidence>